<reference evidence="3" key="1">
    <citation type="submission" date="2019-06" db="EMBL/GenBank/DDBJ databases">
        <title>Alistipes onderdonkii subsp. vulgaris subsp. nov., Alistipes dispar sp. nov. and Alistipes communis sp. nov., isolated from human faeces, and creation of Alistipes onderdonkii subsp. onderdonkii subsp. nov.</title>
        <authorList>
            <person name="Sakamoto M."/>
            <person name="Ikeyama N."/>
            <person name="Ogata Y."/>
            <person name="Suda W."/>
            <person name="Iino T."/>
            <person name="Hattori M."/>
            <person name="Ohkuma M."/>
        </authorList>
    </citation>
    <scope>NUCLEOTIDE SEQUENCE [LARGE SCALE GENOMIC DNA]</scope>
    <source>
        <strain evidence="3">5CBH24</strain>
    </source>
</reference>
<protein>
    <recommendedName>
        <fullName evidence="4">Peptidase A2 domain-containing protein</fullName>
    </recommendedName>
</protein>
<dbReference type="CDD" id="cd05483">
    <property type="entry name" value="retropepsin_like_bacteria"/>
    <property type="match status" value="1"/>
</dbReference>
<keyword evidence="1" id="KW-0732">Signal</keyword>
<dbReference type="Proteomes" id="UP000318946">
    <property type="component" value="Chromosome"/>
</dbReference>
<dbReference type="InterPro" id="IPR021109">
    <property type="entry name" value="Peptidase_aspartic_dom_sf"/>
</dbReference>
<dbReference type="EMBL" id="AP019735">
    <property type="protein sequence ID" value="BBL02786.1"/>
    <property type="molecule type" value="Genomic_DNA"/>
</dbReference>
<evidence type="ECO:0000313" key="2">
    <source>
        <dbReference type="EMBL" id="BBL02786.1"/>
    </source>
</evidence>
<name>A0A4Y1WRL3_9BACT</name>
<evidence type="ECO:0000313" key="3">
    <source>
        <dbReference type="Proteomes" id="UP000318946"/>
    </source>
</evidence>
<dbReference type="KEGG" id="acou:A5CBH24_00990"/>
<dbReference type="OrthoDB" id="1000012at2"/>
<evidence type="ECO:0000256" key="1">
    <source>
        <dbReference type="SAM" id="SignalP"/>
    </source>
</evidence>
<dbReference type="GeneID" id="78340821"/>
<accession>A0A4Y1WRL3</accession>
<dbReference type="RefSeq" id="WP_141411834.1">
    <property type="nucleotide sequence ID" value="NZ_AP019735.1"/>
</dbReference>
<dbReference type="SUPFAM" id="SSF50630">
    <property type="entry name" value="Acid proteases"/>
    <property type="match status" value="2"/>
</dbReference>
<keyword evidence="3" id="KW-1185">Reference proteome</keyword>
<dbReference type="AlphaFoldDB" id="A0A4Y1WRL3"/>
<organism evidence="2 3">
    <name type="scientific">Alistipes communis</name>
    <dbReference type="NCBI Taxonomy" id="2585118"/>
    <lineage>
        <taxon>Bacteria</taxon>
        <taxon>Pseudomonadati</taxon>
        <taxon>Bacteroidota</taxon>
        <taxon>Bacteroidia</taxon>
        <taxon>Bacteroidales</taxon>
        <taxon>Rikenellaceae</taxon>
        <taxon>Alistipes</taxon>
    </lineage>
</organism>
<proteinExistence type="predicted"/>
<dbReference type="Pfam" id="PF13650">
    <property type="entry name" value="Asp_protease_2"/>
    <property type="match status" value="2"/>
</dbReference>
<dbReference type="InterPro" id="IPR034122">
    <property type="entry name" value="Retropepsin-like_bacterial"/>
</dbReference>
<feature type="signal peptide" evidence="1">
    <location>
        <begin position="1"/>
        <end position="20"/>
    </location>
</feature>
<evidence type="ECO:0008006" key="4">
    <source>
        <dbReference type="Google" id="ProtNLM"/>
    </source>
</evidence>
<gene>
    <name evidence="2" type="ORF">A5CBH24_00990</name>
</gene>
<feature type="chain" id="PRO_5021262565" description="Peptidase A2 domain-containing protein" evidence="1">
    <location>
        <begin position="21"/>
        <end position="422"/>
    </location>
</feature>
<sequence>MIIRKIICLLFAVLPVQIGAAQENPYDNAIGEAISRSDWFETRVRYERTADSLSDYMRLFSGALLDHNFNNPAGAVEKIQRMYDEYNAQMGGNFFSLFWMMSDNLAKLGHFNAAHDICTSLLAQGRDYMDEGTRTAFETNAVLFGLQSQWPRMEISDADANYDIPFDVEDEQIKFTAVRGTQRISAMLDSGGQMTVIDKQLTERLGLPLSADSIRFNETRCPLALLDTLRLGAAVFVNIPCVVLPLEETGVTDCSLILGNDVLQLFPEIELDYGVRELRLKSHTTPLPDTPRNLMLHKIPYILVKLNGIPATMVWDTGASKSSVEPEFHEAHRDRLPPLQAHGRKRGKTATGYNPVLEYAILPQMELTIGDKTGVMTNLYVIEDMPHSQLMGIPFDGTLGVLPPAEFKRLTINFQEMYFVVN</sequence>
<dbReference type="Gene3D" id="2.40.70.10">
    <property type="entry name" value="Acid Proteases"/>
    <property type="match status" value="2"/>
</dbReference>